<dbReference type="Proteomes" id="UP000614490">
    <property type="component" value="Unassembled WGS sequence"/>
</dbReference>
<keyword evidence="10 12" id="KW-0408">Iron</keyword>
<reference evidence="13 14" key="1">
    <citation type="journal article" date="2005" name="Int. J. Syst. Evol. Microbiol.">
        <title>Halobacillus yeomjeoni sp. nov., isolated from a marine solar saltern in Korea.</title>
        <authorList>
            <person name="Yoon J.H."/>
            <person name="Kang S.J."/>
            <person name="Lee C.H."/>
            <person name="Oh H.W."/>
            <person name="Oh T.K."/>
        </authorList>
    </citation>
    <scope>NUCLEOTIDE SEQUENCE [LARGE SCALE GENOMIC DNA]</scope>
    <source>
        <strain evidence="13 14">KCTC 3957</strain>
    </source>
</reference>
<evidence type="ECO:0000256" key="4">
    <source>
        <dbReference type="ARBA" id="ARBA00022475"/>
    </source>
</evidence>
<gene>
    <name evidence="13" type="ORF">H0267_15800</name>
</gene>
<keyword evidence="9 12" id="KW-1133">Transmembrane helix</keyword>
<dbReference type="InterPro" id="IPR002585">
    <property type="entry name" value="Cyt-d_ubiquinol_oxidase_su_1"/>
</dbReference>
<evidence type="ECO:0000256" key="9">
    <source>
        <dbReference type="ARBA" id="ARBA00022989"/>
    </source>
</evidence>
<feature type="transmembrane region" description="Helical" evidence="12">
    <location>
        <begin position="125"/>
        <end position="149"/>
    </location>
</feature>
<proteinExistence type="inferred from homology"/>
<sequence length="444" mass="48868">MDIVVMARALFGASLGFHIIYATIGVGVPVMIIIAEVLYWIKKDSDYALMARRWTKGFAIVLAVSIASGTIVGVLISLLFPSFMEIVGQVIALPFQMEIFAFLIEAVFMSIYLYAADRLSPSLRLVSIISVAIGATASAVLITDVHAWMNTPAGFRITPSGDVTDINPWAAFFNPSFGVTAIHVTLSAYMTVSFIIASIAALRLMKSKITQAERNYHKKALTIALYFGAITSLATAVNGHETAQMLHEYNPRKLAAAEGLFETTRYAPLSIGGYTSLEDQRVKYAVEIPYALSFLAGDRFDTEVKGLNEYPEELWPPLYVHVLFNIMVGIGSLLIVVAFLALFWKHILKREFPGWMLALLVTSGPLAMIAIETGWCFSCIGRQPWTITDVLRTENAATQSPSVGILFVLFLSLYIILLFVTGFVLKNYFKRNPVSKDLSADTLG</sequence>
<feature type="transmembrane region" description="Helical" evidence="12">
    <location>
        <begin position="57"/>
        <end position="80"/>
    </location>
</feature>
<evidence type="ECO:0000256" key="11">
    <source>
        <dbReference type="ARBA" id="ARBA00023136"/>
    </source>
</evidence>
<feature type="transmembrane region" description="Helical" evidence="12">
    <location>
        <begin position="356"/>
        <end position="383"/>
    </location>
</feature>
<evidence type="ECO:0000256" key="8">
    <source>
        <dbReference type="ARBA" id="ARBA00022982"/>
    </source>
</evidence>
<evidence type="ECO:0000313" key="14">
    <source>
        <dbReference type="Proteomes" id="UP000614490"/>
    </source>
</evidence>
<dbReference type="GO" id="GO:0020037">
    <property type="term" value="F:heme binding"/>
    <property type="evidence" value="ECO:0007669"/>
    <property type="project" value="TreeGrafter"/>
</dbReference>
<evidence type="ECO:0000256" key="7">
    <source>
        <dbReference type="ARBA" id="ARBA00022723"/>
    </source>
</evidence>
<feature type="transmembrane region" description="Helical" evidence="12">
    <location>
        <begin position="223"/>
        <end position="240"/>
    </location>
</feature>
<comment type="subcellular location">
    <subcellularLocation>
        <location evidence="1">Cell membrane</location>
        <topology evidence="1">Multi-pass membrane protein</topology>
    </subcellularLocation>
</comment>
<dbReference type="PANTHER" id="PTHR30365">
    <property type="entry name" value="CYTOCHROME D UBIQUINOL OXIDASE"/>
    <property type="match status" value="1"/>
</dbReference>
<evidence type="ECO:0000256" key="3">
    <source>
        <dbReference type="ARBA" id="ARBA00022448"/>
    </source>
</evidence>
<dbReference type="GO" id="GO:0009055">
    <property type="term" value="F:electron transfer activity"/>
    <property type="evidence" value="ECO:0007669"/>
    <property type="project" value="UniProtKB-UniRule"/>
</dbReference>
<feature type="transmembrane region" description="Helical" evidence="12">
    <location>
        <begin position="403"/>
        <end position="425"/>
    </location>
</feature>
<evidence type="ECO:0000256" key="5">
    <source>
        <dbReference type="ARBA" id="ARBA00022617"/>
    </source>
</evidence>
<evidence type="ECO:0000256" key="10">
    <source>
        <dbReference type="ARBA" id="ARBA00023004"/>
    </source>
</evidence>
<keyword evidence="6 12" id="KW-0812">Transmembrane</keyword>
<feature type="transmembrane region" description="Helical" evidence="12">
    <location>
        <begin position="86"/>
        <end position="113"/>
    </location>
</feature>
<dbReference type="EMBL" id="JADZSC010000004">
    <property type="protein sequence ID" value="MBH0231675.1"/>
    <property type="molecule type" value="Genomic_DNA"/>
</dbReference>
<evidence type="ECO:0000256" key="1">
    <source>
        <dbReference type="ARBA" id="ARBA00004651"/>
    </source>
</evidence>
<keyword evidence="8 12" id="KW-0249">Electron transport</keyword>
<name>A0A931MWS3_9BACI</name>
<evidence type="ECO:0000256" key="6">
    <source>
        <dbReference type="ARBA" id="ARBA00022692"/>
    </source>
</evidence>
<dbReference type="PANTHER" id="PTHR30365:SF14">
    <property type="entry name" value="CYTOCHROME BD MENAQUINOL OXIDASE SUBUNIT I-RELATED"/>
    <property type="match status" value="1"/>
</dbReference>
<feature type="transmembrane region" description="Helical" evidence="12">
    <location>
        <begin position="20"/>
        <end position="41"/>
    </location>
</feature>
<dbReference type="GO" id="GO:0046872">
    <property type="term" value="F:metal ion binding"/>
    <property type="evidence" value="ECO:0007669"/>
    <property type="project" value="UniProtKB-UniRule"/>
</dbReference>
<dbReference type="PIRSF" id="PIRSF006446">
    <property type="entry name" value="Cyt_quinol_oxidase_1"/>
    <property type="match status" value="1"/>
</dbReference>
<comment type="similarity">
    <text evidence="2 12">Belongs to the cytochrome ubiquinol oxidase subunit 1 family.</text>
</comment>
<keyword evidence="3 12" id="KW-0813">Transport</keyword>
<feature type="transmembrane region" description="Helical" evidence="12">
    <location>
        <begin position="318"/>
        <end position="344"/>
    </location>
</feature>
<evidence type="ECO:0000256" key="2">
    <source>
        <dbReference type="ARBA" id="ARBA00009819"/>
    </source>
</evidence>
<keyword evidence="11 12" id="KW-0472">Membrane</keyword>
<dbReference type="GO" id="GO:0005886">
    <property type="term" value="C:plasma membrane"/>
    <property type="evidence" value="ECO:0007669"/>
    <property type="project" value="UniProtKB-SubCell"/>
</dbReference>
<dbReference type="AlphaFoldDB" id="A0A931MWS3"/>
<dbReference type="Pfam" id="PF01654">
    <property type="entry name" value="Cyt_bd_oxida_I"/>
    <property type="match status" value="1"/>
</dbReference>
<protein>
    <submittedName>
        <fullName evidence="13">Cytochrome ubiquinol oxidase subunit I</fullName>
    </submittedName>
</protein>
<dbReference type="GO" id="GO:0070069">
    <property type="term" value="C:cytochrome complex"/>
    <property type="evidence" value="ECO:0007669"/>
    <property type="project" value="UniProtKB-UniRule"/>
</dbReference>
<keyword evidence="5 12" id="KW-0349">Heme</keyword>
<keyword evidence="4 12" id="KW-1003">Cell membrane</keyword>
<dbReference type="GO" id="GO:0016682">
    <property type="term" value="F:oxidoreductase activity, acting on diphenols and related substances as donors, oxygen as acceptor"/>
    <property type="evidence" value="ECO:0007669"/>
    <property type="project" value="TreeGrafter"/>
</dbReference>
<keyword evidence="14" id="KW-1185">Reference proteome</keyword>
<keyword evidence="7 12" id="KW-0479">Metal-binding</keyword>
<evidence type="ECO:0000256" key="12">
    <source>
        <dbReference type="PIRNR" id="PIRNR006446"/>
    </source>
</evidence>
<comment type="caution">
    <text evidence="13">The sequence shown here is derived from an EMBL/GenBank/DDBJ whole genome shotgun (WGS) entry which is preliminary data.</text>
</comment>
<accession>A0A931MWS3</accession>
<organism evidence="13 14">
    <name type="scientific">Halobacillus yeomjeoni</name>
    <dbReference type="NCBI Taxonomy" id="311194"/>
    <lineage>
        <taxon>Bacteria</taxon>
        <taxon>Bacillati</taxon>
        <taxon>Bacillota</taxon>
        <taxon>Bacilli</taxon>
        <taxon>Bacillales</taxon>
        <taxon>Bacillaceae</taxon>
        <taxon>Halobacillus</taxon>
    </lineage>
</organism>
<feature type="transmembrane region" description="Helical" evidence="12">
    <location>
        <begin position="169"/>
        <end position="202"/>
    </location>
</feature>
<dbReference type="RefSeq" id="WP_197318308.1">
    <property type="nucleotide sequence ID" value="NZ_JADZSC010000004.1"/>
</dbReference>
<dbReference type="GO" id="GO:0019646">
    <property type="term" value="P:aerobic electron transport chain"/>
    <property type="evidence" value="ECO:0007669"/>
    <property type="project" value="InterPro"/>
</dbReference>
<evidence type="ECO:0000313" key="13">
    <source>
        <dbReference type="EMBL" id="MBH0231675.1"/>
    </source>
</evidence>